<keyword evidence="1" id="KW-0808">Transferase</keyword>
<sequence>MPVRSPQEVDKRGTLIAGKYRLLYPVGEGSRGVVWAALNDAAGREVALKLFTSADPALRERAQRSARLLGALRHDHIVEHYDSGETNDKIPYSVMQLLQGETLDHLLKRKGSLSQPEAARIGRDVADALAVLHASHLVHGSLTSWNVFMHRDSEQKEVVTKVLDAGLGERPPLFDNLLMAKEEAADSVMYMSPEQIRGRQEVDHRADIWAIGIIMFEMLTGARPFAGAKVSEAIAKIMTGEIPRLDQSGQRIAGRLADVVACCLQPNRDKRFASAGDLALALDGFTEAPARSHSVGSPGLPDAAGPPQTGRASEPASPTPAPPSVAASALDLGQGAPKPGDVIDDRYHLIRPLGEGGMGSVWSAEDVRLKRDVAIKLLSRSLAESVDLRRRFEREAIAAARLRSPHIVTIHDYGFDARGRPYIVQDLILGRDLRGILEAETQLERGRAARLAIQACTALDAIHSEGLIHRDIKPGNLLITKISGGNEHLMLVDFGIAKAVDGVREGVNTTTGVVLGTPHYMSPEQIHSGDDVDKRTDIYSLGATLYETLSGRKPFSGDVSTILQNKLLFMPPPLASVASVSPAMNAVIMRCLDPDRNNRFESATSLRQALVETPEVLDDLRLSIEFKAQDRAHDAPRPADVASFEATRAPVAEPTPTMKLGATLVVAVDEIVRAEIRDALPFAPQSRGDAPRVTMGAAGAAEAGSVPAKIRHAPALRSAEKPLQVDLVSYLEQAGLRVRSSERGLMRLERRPDARLPDVDLAAMLLEDSAGAEAPQATMDTLSFQRKASPLYGLSGTQERPVTVFAVFRGHPGAGIYRQWHELLQTKHVRVLPLSPGEIRAHVRSGQSAKHVLSLLQRPSSNAFQLEGPVEREVDFFGSSRLLGELVARLAGSGQSFGVFGLKKWGTTSFLRRLRMELTDRVTAWVDVASLFTVSAAEVLSALCEDLSRELRRKAPAALTRSVASHERQDSRAAADTLRSLVWSCHEACVEGPPIFFLDGIDELSRNRTSDADDLKVLFRSLYSLMSLDPRAILVFAGTEDDLLSKQVIGGGAKRFENPFWTRVSRYCAPLFDEHELGEFFRTAGALAGLHFTPEALEAAYRLTGGQKYLCRLLGSELHQRQACATEWRSLDRDDVEECVGSLIVKCSEYFHRLLLEAPPGTRELLCQLARGPARERELLGLNTGNPAMHRLRALQFSVMHGLARKELRGPYRLAIGLIGEWLHWSSPGDSRGDWTELRLKDGGGMNCASEGGEPREPARAEGALHQHTETLMGVGPTAEEKIELRRMIVDRFQPSELELLADNLGVDIMAVTSIQRPLPNQALDLVRWASQHGQFGKLRELVEHHRYGGLD</sequence>
<dbReference type="PROSITE" id="PS50011">
    <property type="entry name" value="PROTEIN_KINASE_DOM"/>
    <property type="match status" value="2"/>
</dbReference>
<dbReference type="InterPro" id="IPR017441">
    <property type="entry name" value="Protein_kinase_ATP_BS"/>
</dbReference>
<evidence type="ECO:0000313" key="8">
    <source>
        <dbReference type="EMBL" id="KYF52973.1"/>
    </source>
</evidence>
<gene>
    <name evidence="8" type="ORF">BE04_31355</name>
</gene>
<feature type="domain" description="Protein kinase" evidence="7">
    <location>
        <begin position="20"/>
        <end position="286"/>
    </location>
</feature>
<evidence type="ECO:0000256" key="1">
    <source>
        <dbReference type="ARBA" id="ARBA00022679"/>
    </source>
</evidence>
<evidence type="ECO:0000256" key="4">
    <source>
        <dbReference type="ARBA" id="ARBA00022840"/>
    </source>
</evidence>
<dbReference type="EMBL" id="JELX01003209">
    <property type="protein sequence ID" value="KYF52973.1"/>
    <property type="molecule type" value="Genomic_DNA"/>
</dbReference>
<name>A0A150PBC0_SORCE</name>
<comment type="caution">
    <text evidence="8">The sequence shown here is derived from an EMBL/GenBank/DDBJ whole genome shotgun (WGS) entry which is preliminary data.</text>
</comment>
<evidence type="ECO:0000313" key="9">
    <source>
        <dbReference type="Proteomes" id="UP000075604"/>
    </source>
</evidence>
<dbReference type="Gene3D" id="1.10.510.10">
    <property type="entry name" value="Transferase(Phosphotransferase) domain 1"/>
    <property type="match status" value="2"/>
</dbReference>
<proteinExistence type="predicted"/>
<dbReference type="CDD" id="cd14014">
    <property type="entry name" value="STKc_PknB_like"/>
    <property type="match status" value="2"/>
</dbReference>
<dbReference type="GO" id="GO:0005524">
    <property type="term" value="F:ATP binding"/>
    <property type="evidence" value="ECO:0007669"/>
    <property type="project" value="UniProtKB-UniRule"/>
</dbReference>
<dbReference type="InterPro" id="IPR027417">
    <property type="entry name" value="P-loop_NTPase"/>
</dbReference>
<feature type="binding site" evidence="5">
    <location>
        <position position="376"/>
    </location>
    <ligand>
        <name>ATP</name>
        <dbReference type="ChEBI" id="CHEBI:30616"/>
    </ligand>
</feature>
<feature type="domain" description="Protein kinase" evidence="7">
    <location>
        <begin position="347"/>
        <end position="611"/>
    </location>
</feature>
<dbReference type="PANTHER" id="PTHR43289">
    <property type="entry name" value="MITOGEN-ACTIVATED PROTEIN KINASE KINASE KINASE 20-RELATED"/>
    <property type="match status" value="1"/>
</dbReference>
<dbReference type="Pfam" id="PF00069">
    <property type="entry name" value="Pkinase"/>
    <property type="match status" value="2"/>
</dbReference>
<dbReference type="InterPro" id="IPR011009">
    <property type="entry name" value="Kinase-like_dom_sf"/>
</dbReference>
<evidence type="ECO:0000259" key="7">
    <source>
        <dbReference type="PROSITE" id="PS50011"/>
    </source>
</evidence>
<dbReference type="PROSITE" id="PS00107">
    <property type="entry name" value="PROTEIN_KINASE_ATP"/>
    <property type="match status" value="1"/>
</dbReference>
<feature type="region of interest" description="Disordered" evidence="6">
    <location>
        <begin position="290"/>
        <end position="341"/>
    </location>
</feature>
<dbReference type="PANTHER" id="PTHR43289:SF6">
    <property type="entry name" value="SERINE_THREONINE-PROTEIN KINASE NEKL-3"/>
    <property type="match status" value="1"/>
</dbReference>
<keyword evidence="2 5" id="KW-0547">Nucleotide-binding</keyword>
<evidence type="ECO:0000256" key="2">
    <source>
        <dbReference type="ARBA" id="ARBA00022741"/>
    </source>
</evidence>
<reference evidence="8 9" key="1">
    <citation type="submission" date="2014-02" db="EMBL/GenBank/DDBJ databases">
        <title>The small core and large imbalanced accessory genome model reveals a collaborative survival strategy of Sorangium cellulosum strains in nature.</title>
        <authorList>
            <person name="Han K."/>
            <person name="Peng R."/>
            <person name="Blom J."/>
            <person name="Li Y.-Z."/>
        </authorList>
    </citation>
    <scope>NUCLEOTIDE SEQUENCE [LARGE SCALE GENOMIC DNA]</scope>
    <source>
        <strain evidence="8 9">So0157-18</strain>
    </source>
</reference>
<keyword evidence="3" id="KW-0418">Kinase</keyword>
<dbReference type="Gene3D" id="3.40.50.300">
    <property type="entry name" value="P-loop containing nucleotide triphosphate hydrolases"/>
    <property type="match status" value="1"/>
</dbReference>
<protein>
    <recommendedName>
        <fullName evidence="7">Protein kinase domain-containing protein</fullName>
    </recommendedName>
</protein>
<dbReference type="GO" id="GO:0004674">
    <property type="term" value="F:protein serine/threonine kinase activity"/>
    <property type="evidence" value="ECO:0007669"/>
    <property type="project" value="TreeGrafter"/>
</dbReference>
<dbReference type="InterPro" id="IPR008271">
    <property type="entry name" value="Ser/Thr_kinase_AS"/>
</dbReference>
<dbReference type="PROSITE" id="PS00108">
    <property type="entry name" value="PROTEIN_KINASE_ST"/>
    <property type="match status" value="1"/>
</dbReference>
<dbReference type="Gene3D" id="3.30.200.20">
    <property type="entry name" value="Phosphorylase Kinase, domain 1"/>
    <property type="match status" value="2"/>
</dbReference>
<accession>A0A150PBC0</accession>
<dbReference type="SUPFAM" id="SSF56112">
    <property type="entry name" value="Protein kinase-like (PK-like)"/>
    <property type="match status" value="2"/>
</dbReference>
<dbReference type="InterPro" id="IPR000719">
    <property type="entry name" value="Prot_kinase_dom"/>
</dbReference>
<keyword evidence="4 5" id="KW-0067">ATP-binding</keyword>
<evidence type="ECO:0000256" key="3">
    <source>
        <dbReference type="ARBA" id="ARBA00022777"/>
    </source>
</evidence>
<dbReference type="SUPFAM" id="SSF52540">
    <property type="entry name" value="P-loop containing nucleoside triphosphate hydrolases"/>
    <property type="match status" value="1"/>
</dbReference>
<evidence type="ECO:0000256" key="6">
    <source>
        <dbReference type="SAM" id="MobiDB-lite"/>
    </source>
</evidence>
<dbReference type="Proteomes" id="UP000075604">
    <property type="component" value="Unassembled WGS sequence"/>
</dbReference>
<evidence type="ECO:0000256" key="5">
    <source>
        <dbReference type="PROSITE-ProRule" id="PRU10141"/>
    </source>
</evidence>
<organism evidence="8 9">
    <name type="scientific">Sorangium cellulosum</name>
    <name type="common">Polyangium cellulosum</name>
    <dbReference type="NCBI Taxonomy" id="56"/>
    <lineage>
        <taxon>Bacteria</taxon>
        <taxon>Pseudomonadati</taxon>
        <taxon>Myxococcota</taxon>
        <taxon>Polyangia</taxon>
        <taxon>Polyangiales</taxon>
        <taxon>Polyangiaceae</taxon>
        <taxon>Sorangium</taxon>
    </lineage>
</organism>
<dbReference type="SMART" id="SM00220">
    <property type="entry name" value="S_TKc"/>
    <property type="match status" value="2"/>
</dbReference>